<dbReference type="Pfam" id="PF06701">
    <property type="entry name" value="MIB_HERC2"/>
    <property type="match status" value="4"/>
</dbReference>
<dbReference type="InterPro" id="IPR031964">
    <property type="entry name" value="CARD_dom"/>
</dbReference>
<evidence type="ECO:0000256" key="15">
    <source>
        <dbReference type="SAM" id="MobiDB-lite"/>
    </source>
</evidence>
<dbReference type="PROSITE" id="PS01357">
    <property type="entry name" value="ZF_ZZ_1"/>
    <property type="match status" value="2"/>
</dbReference>
<keyword evidence="7" id="KW-0479">Metal-binding</keyword>
<evidence type="ECO:0000256" key="7">
    <source>
        <dbReference type="ARBA" id="ARBA00022723"/>
    </source>
</evidence>
<reference evidence="18" key="1">
    <citation type="journal article" date="2023" name="PLoS Negl. Trop. Dis.">
        <title>A genome sequence for Biomphalaria pfeifferi, the major vector snail for the human-infecting parasite Schistosoma mansoni.</title>
        <authorList>
            <person name="Bu L."/>
            <person name="Lu L."/>
            <person name="Laidemitt M.R."/>
            <person name="Zhang S.M."/>
            <person name="Mutuku M."/>
            <person name="Mkoji G."/>
            <person name="Steinauer M."/>
            <person name="Loker E.S."/>
        </authorList>
    </citation>
    <scope>NUCLEOTIDE SEQUENCE</scope>
    <source>
        <strain evidence="18">KasaAsao</strain>
    </source>
</reference>
<evidence type="ECO:0000256" key="10">
    <source>
        <dbReference type="ARBA" id="ARBA00022786"/>
    </source>
</evidence>
<evidence type="ECO:0000256" key="6">
    <source>
        <dbReference type="ARBA" id="ARBA00022588"/>
    </source>
</evidence>
<keyword evidence="9 14" id="KW-0863">Zinc-finger</keyword>
<dbReference type="PANTHER" id="PTHR24202:SF4">
    <property type="entry name" value="E3 UBIQUITIN-PROTEIN LIGASE MIB2-RELATED"/>
    <property type="match status" value="1"/>
</dbReference>
<evidence type="ECO:0000256" key="5">
    <source>
        <dbReference type="ARBA" id="ARBA00022553"/>
    </source>
</evidence>
<evidence type="ECO:0000256" key="8">
    <source>
        <dbReference type="ARBA" id="ARBA00022737"/>
    </source>
</evidence>
<evidence type="ECO:0000259" key="17">
    <source>
        <dbReference type="PROSITE" id="PS51416"/>
    </source>
</evidence>
<comment type="caution">
    <text evidence="18">The sequence shown here is derived from an EMBL/GenBank/DDBJ whole genome shotgun (WGS) entry which is preliminary data.</text>
</comment>
<feature type="domain" description="MIB/HERC2" evidence="17">
    <location>
        <begin position="1"/>
        <end position="66"/>
    </location>
</feature>
<keyword evidence="5" id="KW-0597">Phosphoprotein</keyword>
<evidence type="ECO:0000256" key="4">
    <source>
        <dbReference type="ARBA" id="ARBA00022499"/>
    </source>
</evidence>
<dbReference type="SMART" id="SM00291">
    <property type="entry name" value="ZnF_ZZ"/>
    <property type="match status" value="2"/>
</dbReference>
<dbReference type="Pfam" id="PF00569">
    <property type="entry name" value="ZZ"/>
    <property type="match status" value="2"/>
</dbReference>
<evidence type="ECO:0000256" key="9">
    <source>
        <dbReference type="ARBA" id="ARBA00022771"/>
    </source>
</evidence>
<dbReference type="Proteomes" id="UP001233172">
    <property type="component" value="Unassembled WGS sequence"/>
</dbReference>
<dbReference type="Gene3D" id="2.30.30.40">
    <property type="entry name" value="SH3 Domains"/>
    <property type="match status" value="4"/>
</dbReference>
<dbReference type="InterPro" id="IPR010606">
    <property type="entry name" value="Mib_Herc2"/>
</dbReference>
<evidence type="ECO:0000256" key="11">
    <source>
        <dbReference type="ARBA" id="ARBA00022833"/>
    </source>
</evidence>
<evidence type="ECO:0000256" key="12">
    <source>
        <dbReference type="ARBA" id="ARBA00022843"/>
    </source>
</evidence>
<feature type="domain" description="MIB/HERC2" evidence="17">
    <location>
        <begin position="270"/>
        <end position="342"/>
    </location>
</feature>
<dbReference type="GO" id="GO:0016567">
    <property type="term" value="P:protein ubiquitination"/>
    <property type="evidence" value="ECO:0007669"/>
    <property type="project" value="InterPro"/>
</dbReference>
<dbReference type="Gene3D" id="1.10.533.10">
    <property type="entry name" value="Death Domain, Fas"/>
    <property type="match status" value="1"/>
</dbReference>
<comment type="pathway">
    <text evidence="2">Protein modification; protein ubiquitination.</text>
</comment>
<dbReference type="InterPro" id="IPR000433">
    <property type="entry name" value="Znf_ZZ"/>
</dbReference>
<dbReference type="PROSITE" id="PS50135">
    <property type="entry name" value="ZF_ZZ_2"/>
    <property type="match status" value="2"/>
</dbReference>
<evidence type="ECO:0000256" key="3">
    <source>
        <dbReference type="ARBA" id="ARBA00022490"/>
    </source>
</evidence>
<gene>
    <name evidence="18" type="ORF">Bpfe_025268</name>
</gene>
<dbReference type="PROSITE" id="PS51416">
    <property type="entry name" value="MIB_HERC2"/>
    <property type="match status" value="3"/>
</dbReference>
<dbReference type="EMBL" id="JASAOG010000183">
    <property type="protein sequence ID" value="KAK0045259.1"/>
    <property type="molecule type" value="Genomic_DNA"/>
</dbReference>
<dbReference type="AlphaFoldDB" id="A0AAD8F078"/>
<protein>
    <submittedName>
        <fullName evidence="18">E3 ubiquitin-protein ligase MIB1</fullName>
    </submittedName>
</protein>
<feature type="domain" description="ZZ-type" evidence="16">
    <location>
        <begin position="72"/>
        <end position="124"/>
    </location>
</feature>
<dbReference type="GO" id="GO:0008270">
    <property type="term" value="F:zinc ion binding"/>
    <property type="evidence" value="ECO:0007669"/>
    <property type="project" value="UniProtKB-KW"/>
</dbReference>
<dbReference type="InterPro" id="IPR043145">
    <property type="entry name" value="Znf_ZZ_sf"/>
</dbReference>
<organism evidence="18 19">
    <name type="scientific">Biomphalaria pfeifferi</name>
    <name type="common">Bloodfluke planorb</name>
    <name type="synonym">Freshwater snail</name>
    <dbReference type="NCBI Taxonomy" id="112525"/>
    <lineage>
        <taxon>Eukaryota</taxon>
        <taxon>Metazoa</taxon>
        <taxon>Spiralia</taxon>
        <taxon>Lophotrochozoa</taxon>
        <taxon>Mollusca</taxon>
        <taxon>Gastropoda</taxon>
        <taxon>Heterobranchia</taxon>
        <taxon>Euthyneura</taxon>
        <taxon>Panpulmonata</taxon>
        <taxon>Hygrophila</taxon>
        <taxon>Lymnaeoidea</taxon>
        <taxon>Planorbidae</taxon>
        <taxon>Biomphalaria</taxon>
    </lineage>
</organism>
<evidence type="ECO:0000259" key="16">
    <source>
        <dbReference type="PROSITE" id="PS50135"/>
    </source>
</evidence>
<dbReference type="SUPFAM" id="SSF57850">
    <property type="entry name" value="RING/U-box"/>
    <property type="match status" value="2"/>
</dbReference>
<name>A0AAD8F078_BIOPF</name>
<comment type="subcellular location">
    <subcellularLocation>
        <location evidence="1">Cytoplasm</location>
    </subcellularLocation>
</comment>
<accession>A0AAD8F078</accession>
<dbReference type="InterPro" id="IPR037252">
    <property type="entry name" value="Mib_Herc2_sf"/>
</dbReference>
<evidence type="ECO:0000256" key="1">
    <source>
        <dbReference type="ARBA" id="ARBA00004496"/>
    </source>
</evidence>
<keyword evidence="3" id="KW-0963">Cytoplasm</keyword>
<evidence type="ECO:0000256" key="2">
    <source>
        <dbReference type="ARBA" id="ARBA00004906"/>
    </source>
</evidence>
<feature type="compositionally biased region" description="Acidic residues" evidence="15">
    <location>
        <begin position="723"/>
        <end position="739"/>
    </location>
</feature>
<dbReference type="GO" id="GO:0045087">
    <property type="term" value="P:innate immune response"/>
    <property type="evidence" value="ECO:0007669"/>
    <property type="project" value="UniProtKB-KW"/>
</dbReference>
<dbReference type="FunFam" id="3.30.60.90:FF:000004">
    <property type="entry name" value="Putative E3 ubiquitin-protein ligase MIB2"/>
    <property type="match status" value="1"/>
</dbReference>
<dbReference type="Gene3D" id="3.30.60.90">
    <property type="match status" value="2"/>
</dbReference>
<keyword evidence="19" id="KW-1185">Reference proteome</keyword>
<keyword evidence="13" id="KW-0391">Immunity</keyword>
<dbReference type="SUPFAM" id="SSF159034">
    <property type="entry name" value="Mib/herc2 domain-like"/>
    <property type="match status" value="4"/>
</dbReference>
<dbReference type="GO" id="GO:0005737">
    <property type="term" value="C:cytoplasm"/>
    <property type="evidence" value="ECO:0007669"/>
    <property type="project" value="UniProtKB-SubCell"/>
</dbReference>
<keyword evidence="12" id="KW-0832">Ubl conjugation</keyword>
<keyword evidence="4" id="KW-1017">Isopeptide bond</keyword>
<keyword evidence="6" id="KW-0399">Innate immunity</keyword>
<proteinExistence type="predicted"/>
<dbReference type="Pfam" id="PF16739">
    <property type="entry name" value="CARD_2"/>
    <property type="match status" value="1"/>
</dbReference>
<evidence type="ECO:0000256" key="13">
    <source>
        <dbReference type="ARBA" id="ARBA00022859"/>
    </source>
</evidence>
<feature type="region of interest" description="Disordered" evidence="15">
    <location>
        <begin position="718"/>
        <end position="739"/>
    </location>
</feature>
<sequence>MKGLRVVRGPDWEWGDTDGGVGHVGTVIDFDEDEKTATVIWDSVSSEIKYRAGMNGAFDLLVFDNAQTAVIHPTISCDECEENGIRGLRWKCAVCPNYDLCSSCYHSDKHNMCHKFLRYDTYDGIGTFLAARGCSQNEKQHSQGIFRGAVVSKGVHWNWNNEDDGDGAIGLVVDIDDWGVTYRSKAQVMWANKTCFNYRVGHQGIVDLICRLAADGGQYYEGHLPLLGKDTVTSEGPMIPTGYIDQHLHLIAPNISFDVCAVMNILQEYRTTMVEYTIRPGIRVVRGPNWDWDDQDGGEGYVGTVFDIDRLNFANVLWDNGSKFRYRVGYCNNFDLRVLDTAPSGVVHKTILCNSCRWYIQGIRWKCTSCFDFDLCSACYNSDQHDITHTFWRYYELSENRVLVPCRSKSVKIMSRGIFKDAMVCRGPDWQWGEQDAVIDVVSSSQGTEPSPVDTDSVLLKRKITYAFTDLIQPLDILSVFHKYNLHILTEREIEDIRVETTFKGRFKGAEMLLDKLYKYKGWFQCLLNVLQDEKVKLRDLASSLDKLKHDLLHETVNQASGLQSDHPQPVQTKSYGQGLVLSINSWNETANCAARVQWDNNSQFEYRVGYLGKVDLKLVKASDGGYYYRDHLPILGKTETEEECEPNTANKCQFSQEELATDPHMLLFLKKLEGKTETEEECEPNTANKCQFSQEELATDPHMLLKVESLKILMRQAHIESSDESSDEASDESEDDSD</sequence>
<reference evidence="18" key="2">
    <citation type="submission" date="2023-04" db="EMBL/GenBank/DDBJ databases">
        <authorList>
            <person name="Bu L."/>
            <person name="Lu L."/>
            <person name="Laidemitt M.R."/>
            <person name="Zhang S.M."/>
            <person name="Mutuku M."/>
            <person name="Mkoji G."/>
            <person name="Steinauer M."/>
            <person name="Loker E.S."/>
        </authorList>
    </citation>
    <scope>NUCLEOTIDE SEQUENCE</scope>
    <source>
        <strain evidence="18">KasaAsao</strain>
        <tissue evidence="18">Whole Snail</tissue>
    </source>
</reference>
<dbReference type="InterPro" id="IPR011029">
    <property type="entry name" value="DEATH-like_dom_sf"/>
</dbReference>
<dbReference type="FunFam" id="2.30.30.40:FF:000078">
    <property type="entry name" value="Putative e3 ubiquitin-protein ligase mib2"/>
    <property type="match status" value="1"/>
</dbReference>
<evidence type="ECO:0000313" key="18">
    <source>
        <dbReference type="EMBL" id="KAK0045259.1"/>
    </source>
</evidence>
<keyword evidence="10" id="KW-0833">Ubl conjugation pathway</keyword>
<feature type="domain" description="ZZ-type" evidence="16">
    <location>
        <begin position="348"/>
        <end position="399"/>
    </location>
</feature>
<evidence type="ECO:0000313" key="19">
    <source>
        <dbReference type="Proteomes" id="UP001233172"/>
    </source>
</evidence>
<feature type="domain" description="MIB/HERC2" evidence="17">
    <location>
        <begin position="137"/>
        <end position="214"/>
    </location>
</feature>
<keyword evidence="11" id="KW-0862">Zinc</keyword>
<evidence type="ECO:0000256" key="14">
    <source>
        <dbReference type="PROSITE-ProRule" id="PRU00228"/>
    </source>
</evidence>
<keyword evidence="8" id="KW-0677">Repeat</keyword>
<dbReference type="PANTHER" id="PTHR24202">
    <property type="entry name" value="E3 UBIQUITIN-PROTEIN LIGASE MIB2"/>
    <property type="match status" value="1"/>
</dbReference>
<dbReference type="GO" id="GO:0004842">
    <property type="term" value="F:ubiquitin-protein transferase activity"/>
    <property type="evidence" value="ECO:0007669"/>
    <property type="project" value="InterPro"/>
</dbReference>